<dbReference type="Proteomes" id="UP000444318">
    <property type="component" value="Unassembled WGS sequence"/>
</dbReference>
<protein>
    <submittedName>
        <fullName evidence="4">Esterase</fullName>
    </submittedName>
</protein>
<feature type="domain" description="Mannosylglycerate hydrolase MGH1-like glycoside hydrolase" evidence="3">
    <location>
        <begin position="131"/>
        <end position="428"/>
    </location>
</feature>
<evidence type="ECO:0000259" key="3">
    <source>
        <dbReference type="Pfam" id="PF22422"/>
    </source>
</evidence>
<dbReference type="RefSeq" id="WP_152806304.1">
    <property type="nucleotide sequence ID" value="NZ_WHUF01000004.1"/>
</dbReference>
<reference evidence="4 5" key="1">
    <citation type="submission" date="2019-10" db="EMBL/GenBank/DDBJ databases">
        <title>Two novel species isolated from a subtropical stream in China.</title>
        <authorList>
            <person name="Lu H."/>
        </authorList>
    </citation>
    <scope>NUCLEOTIDE SEQUENCE [LARGE SCALE GENOMIC DNA]</scope>
    <source>
        <strain evidence="4 5">FT103W</strain>
    </source>
</reference>
<feature type="chain" id="PRO_5032979544" evidence="2">
    <location>
        <begin position="23"/>
        <end position="1117"/>
    </location>
</feature>
<dbReference type="PANTHER" id="PTHR48098">
    <property type="entry name" value="ENTEROCHELIN ESTERASE-RELATED"/>
    <property type="match status" value="1"/>
</dbReference>
<dbReference type="InterPro" id="IPR029058">
    <property type="entry name" value="AB_hydrolase_fold"/>
</dbReference>
<dbReference type="SUPFAM" id="SSF53474">
    <property type="entry name" value="alpha/beta-Hydrolases"/>
    <property type="match status" value="1"/>
</dbReference>
<dbReference type="AlphaFoldDB" id="A0A843SG23"/>
<dbReference type="Gene3D" id="3.40.50.1820">
    <property type="entry name" value="alpha/beta hydrolase"/>
    <property type="match status" value="1"/>
</dbReference>
<keyword evidence="5" id="KW-1185">Reference proteome</keyword>
<evidence type="ECO:0000256" key="1">
    <source>
        <dbReference type="SAM" id="MobiDB-lite"/>
    </source>
</evidence>
<dbReference type="EMBL" id="WHUF01000004">
    <property type="protein sequence ID" value="MQA21080.1"/>
    <property type="molecule type" value="Genomic_DNA"/>
</dbReference>
<dbReference type="PANTHER" id="PTHR48098:SF6">
    <property type="entry name" value="FERRI-BACILLIBACTIN ESTERASE BESA"/>
    <property type="match status" value="1"/>
</dbReference>
<evidence type="ECO:0000313" key="5">
    <source>
        <dbReference type="Proteomes" id="UP000444318"/>
    </source>
</evidence>
<dbReference type="InterPro" id="IPR050583">
    <property type="entry name" value="Mycobacterial_A85_antigen"/>
</dbReference>
<organism evidence="4 5">
    <name type="scientific">Rugamonas rivuli</name>
    <dbReference type="NCBI Taxonomy" id="2743358"/>
    <lineage>
        <taxon>Bacteria</taxon>
        <taxon>Pseudomonadati</taxon>
        <taxon>Pseudomonadota</taxon>
        <taxon>Betaproteobacteria</taxon>
        <taxon>Burkholderiales</taxon>
        <taxon>Oxalobacteraceae</taxon>
        <taxon>Telluria group</taxon>
        <taxon>Rugamonas</taxon>
    </lineage>
</organism>
<comment type="caution">
    <text evidence="4">The sequence shown here is derived from an EMBL/GenBank/DDBJ whole genome shotgun (WGS) entry which is preliminary data.</text>
</comment>
<dbReference type="InterPro" id="IPR012341">
    <property type="entry name" value="6hp_glycosidase-like_sf"/>
</dbReference>
<dbReference type="Pfam" id="PF00756">
    <property type="entry name" value="Esterase"/>
    <property type="match status" value="1"/>
</dbReference>
<keyword evidence="2" id="KW-0732">Signal</keyword>
<dbReference type="InterPro" id="IPR000801">
    <property type="entry name" value="Esterase-like"/>
</dbReference>
<name>A0A843SG23_9BURK</name>
<dbReference type="SUPFAM" id="SSF48208">
    <property type="entry name" value="Six-hairpin glycosidases"/>
    <property type="match status" value="1"/>
</dbReference>
<dbReference type="InterPro" id="IPR008928">
    <property type="entry name" value="6-hairpin_glycosidase_sf"/>
</dbReference>
<dbReference type="InterPro" id="IPR054491">
    <property type="entry name" value="MGH1-like_GH"/>
</dbReference>
<sequence length="1117" mass="119997">MRLPRRRLGALPLALFTLPALAATTLSTSYPTWDGKQETVRYSTPDADAPQRSYTQSSTMRVREGGKQEISYAEAQGQPSVRSGNLGFDALFTLAGLEMKQDSVGEIRDGSYNGGKPISCNCFETGELWNYVWTRDLSYAASLGLGMLDPRRVRNSLEFKLSGYRDGVRPGAHAAGSADGLQIIQDTGSGGSWPVSTDRVSWAFGADEALKALAPDERKAFAATALRALSNTLENDRLAAYDAADGLYNGEQSFLDWREQSYARWIPDDLASMASSKALSTNAGHYKALTLAAQLAREQGNAALAERYAAWAVDLKRAINQRLWQADAGMYSSMTAGHFDGAAMYKYDWLGQSLAIVTGIADRKQAESILAHYPHGPMGAPVIYPQQPGVAIYHNRALWPFVTAYGLKAAAMTGNVAVADAAYDTLMRGAALNLSNMENLEWLSGQPMLKDQQPQGDLSGPVMDSRRQLWSVGAYLGMVVGGVFGVQTTDDGIALHPFVTAKLRRVAFAGSDAVMLSNLGLRGKRLQVRLSLPPASSGDGYYDVASVTLNGKPAAATLAWSVLADDNVIEIRLGKLVAGQQAMRSVSAQPLAADPSVYAPPEARIARLERGTYGFPTLHLEGAAKGVVYNIYRNGQLAAQRVSAKTWADRRAPTLGKGSSDNLCYAVEAMYTGSGNRSHHSAPQCMDGGVEIAVADARVQSSVAAADGRIAGWGAPADTLAVRDIKVERDGSYALQLKYRNTAHQINLGISGGVKWMVLKDGQGGIAAQGVVQLPHSPASAGPSWSTPLKAELKAGSYRMELSDFYNMSYLQSNASYGDAGGVKGPSNRFDLHGARIMPLARGSAAGRGAAADGGGSAALIPALPPAGTVRIVEQIASPQLGNSRSLRIYLPPGYDAQPQQRYPVLYMHDGQNLFDARTAAYGAAWEIGTTMDRLIADHTIAPTIVVGIDNTGDRMAEYTPCCDPQYGGGKLDAYMAFIVDTVKPWADANLRTLPDREHTAIMGSSLGGIASVYIAQRHPEVFSRAAGVSSSFWWNRGEFIAKVPARQPVKFYLDAGTDHDGIEQTLQMRDAMLAKGYRLNEDLVFYSADGAIHNERSWAARVQRPLAWFFPTSSPP</sequence>
<feature type="region of interest" description="Disordered" evidence="1">
    <location>
        <begin position="41"/>
        <end position="61"/>
    </location>
</feature>
<dbReference type="Pfam" id="PF22422">
    <property type="entry name" value="MGH1-like_GH"/>
    <property type="match status" value="1"/>
</dbReference>
<feature type="signal peptide" evidence="2">
    <location>
        <begin position="1"/>
        <end position="22"/>
    </location>
</feature>
<accession>A0A843SG23</accession>
<proteinExistence type="predicted"/>
<dbReference type="Gene3D" id="1.50.10.10">
    <property type="match status" value="1"/>
</dbReference>
<evidence type="ECO:0000313" key="4">
    <source>
        <dbReference type="EMBL" id="MQA21080.1"/>
    </source>
</evidence>
<gene>
    <name evidence="4" type="ORF">GEV01_16290</name>
</gene>
<evidence type="ECO:0000256" key="2">
    <source>
        <dbReference type="SAM" id="SignalP"/>
    </source>
</evidence>
<dbReference type="GO" id="GO:0005975">
    <property type="term" value="P:carbohydrate metabolic process"/>
    <property type="evidence" value="ECO:0007669"/>
    <property type="project" value="InterPro"/>
</dbReference>